<dbReference type="RefSeq" id="WP_227588289.1">
    <property type="nucleotide sequence ID" value="NZ_JAJEQQ010000001.1"/>
</dbReference>
<gene>
    <name evidence="3" type="ORF">LKD40_00330</name>
</gene>
<dbReference type="Proteomes" id="UP001198612">
    <property type="component" value="Unassembled WGS sequence"/>
</dbReference>
<name>A0AAW4W545_9FIRM</name>
<organism evidence="3 4">
    <name type="scientific">Blautia fusiformis</name>
    <dbReference type="NCBI Taxonomy" id="2881264"/>
    <lineage>
        <taxon>Bacteria</taxon>
        <taxon>Bacillati</taxon>
        <taxon>Bacillota</taxon>
        <taxon>Clostridia</taxon>
        <taxon>Lachnospirales</taxon>
        <taxon>Lachnospiraceae</taxon>
        <taxon>Blautia</taxon>
    </lineage>
</organism>
<evidence type="ECO:0000256" key="2">
    <source>
        <dbReference type="SAM" id="MobiDB-lite"/>
    </source>
</evidence>
<dbReference type="Pfam" id="PF07083">
    <property type="entry name" value="DUF1351"/>
    <property type="match status" value="1"/>
</dbReference>
<feature type="compositionally biased region" description="Basic and acidic residues" evidence="2">
    <location>
        <begin position="251"/>
        <end position="287"/>
    </location>
</feature>
<feature type="coiled-coil region" evidence="1">
    <location>
        <begin position="64"/>
        <end position="130"/>
    </location>
</feature>
<accession>A0AAW4W545</accession>
<protein>
    <submittedName>
        <fullName evidence="3">DUF1351 domain-containing protein</fullName>
    </submittedName>
</protein>
<evidence type="ECO:0000313" key="3">
    <source>
        <dbReference type="EMBL" id="MCC2226269.1"/>
    </source>
</evidence>
<keyword evidence="4" id="KW-1185">Reference proteome</keyword>
<sequence length="363" mass="41842">MAGEEKQLVVEETTVVPGKMEFRLISPTESNFLKHIEWNKEELLAAVRSKVALYEGIVYTEETVKTAKNDRAELNNLVKAIDERRKKVKEVINQPYAEFEKELKEITDLIKKQSAEIDEQVKAFETAEKEEKRAKIMEAYEKAVGNLAEILPFSKVFDQRYLNKTCKLESAIADVQKKIEQVKTDLETIESVCGKYKLNAKDIYVRTLDLSKAMAEEKRLKDLEEKLEAERIQKEKAAEERRKAEEARKAEAERIRKEEEQKEIERQKKAEEERIAAEKAEAEKKQSVPEMSQDVPTEQVAVPEKEENVPTQETEPAVDPFAQARPVPEKKCRTKFFAIGTRDQLKALVAYMKESGIKYGKVE</sequence>
<dbReference type="EMBL" id="JAJEQQ010000001">
    <property type="protein sequence ID" value="MCC2226269.1"/>
    <property type="molecule type" value="Genomic_DNA"/>
</dbReference>
<reference evidence="3 4" key="1">
    <citation type="submission" date="2021-10" db="EMBL/GenBank/DDBJ databases">
        <title>Anaerobic single-cell dispensing facilitates the cultivation of human gut bacteria.</title>
        <authorList>
            <person name="Afrizal A."/>
        </authorList>
    </citation>
    <scope>NUCLEOTIDE SEQUENCE [LARGE SCALE GENOMIC DNA]</scope>
    <source>
        <strain evidence="3 4">CLA-AA-H217</strain>
    </source>
</reference>
<keyword evidence="1" id="KW-0175">Coiled coil</keyword>
<evidence type="ECO:0000313" key="4">
    <source>
        <dbReference type="Proteomes" id="UP001198612"/>
    </source>
</evidence>
<evidence type="ECO:0000256" key="1">
    <source>
        <dbReference type="SAM" id="Coils"/>
    </source>
</evidence>
<comment type="caution">
    <text evidence="3">The sequence shown here is derived from an EMBL/GenBank/DDBJ whole genome shotgun (WGS) entry which is preliminary data.</text>
</comment>
<feature type="region of interest" description="Disordered" evidence="2">
    <location>
        <begin position="251"/>
        <end position="326"/>
    </location>
</feature>
<proteinExistence type="predicted"/>
<dbReference type="InterPro" id="IPR009785">
    <property type="entry name" value="Prophage_Lj928_Orf309"/>
</dbReference>
<dbReference type="AlphaFoldDB" id="A0AAW4W545"/>